<feature type="compositionally biased region" description="Polar residues" evidence="9">
    <location>
        <begin position="699"/>
        <end position="709"/>
    </location>
</feature>
<evidence type="ECO:0000256" key="6">
    <source>
        <dbReference type="ARBA" id="ARBA00023055"/>
    </source>
</evidence>
<keyword evidence="5 10" id="KW-1133">Transmembrane helix</keyword>
<comment type="caution">
    <text evidence="12">The sequence shown here is derived from an EMBL/GenBank/DDBJ whole genome shotgun (WGS) entry which is preliminary data.</text>
</comment>
<dbReference type="InterPro" id="IPR031468">
    <property type="entry name" value="SMP_LBD"/>
</dbReference>
<dbReference type="AlphaFoldDB" id="A0A640KGH1"/>
<reference evidence="12" key="1">
    <citation type="submission" date="2019-11" db="EMBL/GenBank/DDBJ databases">
        <title>Leishmania tarentolae CDS.</title>
        <authorList>
            <person name="Goto Y."/>
            <person name="Yamagishi J."/>
        </authorList>
    </citation>
    <scope>NUCLEOTIDE SEQUENCE [LARGE SCALE GENOMIC DNA]</scope>
    <source>
        <strain evidence="12">Parrot Tar II</strain>
    </source>
</reference>
<dbReference type="GO" id="GO:0006869">
    <property type="term" value="P:lipid transport"/>
    <property type="evidence" value="ECO:0007669"/>
    <property type="project" value="UniProtKB-KW"/>
</dbReference>
<organism evidence="12 13">
    <name type="scientific">Leishmania tarentolae</name>
    <name type="common">Sauroleishmania tarentolae</name>
    <dbReference type="NCBI Taxonomy" id="5689"/>
    <lineage>
        <taxon>Eukaryota</taxon>
        <taxon>Discoba</taxon>
        <taxon>Euglenozoa</taxon>
        <taxon>Kinetoplastea</taxon>
        <taxon>Metakinetoplastina</taxon>
        <taxon>Trypanosomatida</taxon>
        <taxon>Trypanosomatidae</taxon>
        <taxon>Leishmaniinae</taxon>
        <taxon>Leishmania</taxon>
        <taxon>lizard Leishmania</taxon>
    </lineage>
</organism>
<dbReference type="PROSITE" id="PS51847">
    <property type="entry name" value="SMP"/>
    <property type="match status" value="1"/>
</dbReference>
<evidence type="ECO:0000256" key="10">
    <source>
        <dbReference type="SAM" id="Phobius"/>
    </source>
</evidence>
<feature type="region of interest" description="Disordered" evidence="9">
    <location>
        <begin position="523"/>
        <end position="594"/>
    </location>
</feature>
<feature type="compositionally biased region" description="Polar residues" evidence="9">
    <location>
        <begin position="652"/>
        <end position="668"/>
    </location>
</feature>
<dbReference type="PANTHER" id="PTHR13466">
    <property type="entry name" value="TEX2 PROTEIN-RELATED"/>
    <property type="match status" value="1"/>
</dbReference>
<keyword evidence="7" id="KW-0446">Lipid-binding</keyword>
<keyword evidence="2" id="KW-0813">Transport</keyword>
<evidence type="ECO:0000256" key="9">
    <source>
        <dbReference type="SAM" id="MobiDB-lite"/>
    </source>
</evidence>
<accession>A0A640KGH1</accession>
<gene>
    <name evidence="12" type="ORF">LtaPh_1209800</name>
</gene>
<evidence type="ECO:0000256" key="1">
    <source>
        <dbReference type="ARBA" id="ARBA00004586"/>
    </source>
</evidence>
<evidence type="ECO:0000256" key="8">
    <source>
        <dbReference type="ARBA" id="ARBA00023136"/>
    </source>
</evidence>
<dbReference type="GO" id="GO:0008289">
    <property type="term" value="F:lipid binding"/>
    <property type="evidence" value="ECO:0007669"/>
    <property type="project" value="UniProtKB-KW"/>
</dbReference>
<keyword evidence="4" id="KW-0256">Endoplasmic reticulum</keyword>
<evidence type="ECO:0000256" key="3">
    <source>
        <dbReference type="ARBA" id="ARBA00022692"/>
    </source>
</evidence>
<dbReference type="EMBL" id="BLBS01000016">
    <property type="protein sequence ID" value="GET86827.1"/>
    <property type="molecule type" value="Genomic_DNA"/>
</dbReference>
<feature type="domain" description="SMP-LTD" evidence="11">
    <location>
        <begin position="313"/>
        <end position="521"/>
    </location>
</feature>
<dbReference type="PANTHER" id="PTHR13466:SF1">
    <property type="entry name" value="SMP-LTD DOMAIN-CONTAINING PROTEIN"/>
    <property type="match status" value="1"/>
</dbReference>
<dbReference type="CDD" id="cd21675">
    <property type="entry name" value="SMP_TEX2"/>
    <property type="match status" value="1"/>
</dbReference>
<evidence type="ECO:0000256" key="5">
    <source>
        <dbReference type="ARBA" id="ARBA00022989"/>
    </source>
</evidence>
<evidence type="ECO:0000256" key="4">
    <source>
        <dbReference type="ARBA" id="ARBA00022824"/>
    </source>
</evidence>
<evidence type="ECO:0000256" key="2">
    <source>
        <dbReference type="ARBA" id="ARBA00022448"/>
    </source>
</evidence>
<evidence type="ECO:0000256" key="7">
    <source>
        <dbReference type="ARBA" id="ARBA00023121"/>
    </source>
</evidence>
<keyword evidence="6" id="KW-0445">Lipid transport</keyword>
<comment type="subcellular location">
    <subcellularLocation>
        <location evidence="1">Endoplasmic reticulum membrane</location>
    </subcellularLocation>
</comment>
<dbReference type="Proteomes" id="UP000419144">
    <property type="component" value="Unassembled WGS sequence"/>
</dbReference>
<protein>
    <recommendedName>
        <fullName evidence="11">SMP-LTD domain-containing protein</fullName>
    </recommendedName>
</protein>
<name>A0A640KGH1_LEITA</name>
<dbReference type="OrthoDB" id="26740at2759"/>
<dbReference type="VEuPathDB" id="TriTrypDB:LtaPh_1209800"/>
<evidence type="ECO:0000313" key="12">
    <source>
        <dbReference type="EMBL" id="GET86827.1"/>
    </source>
</evidence>
<evidence type="ECO:0000313" key="13">
    <source>
        <dbReference type="Proteomes" id="UP000419144"/>
    </source>
</evidence>
<keyword evidence="3 10" id="KW-0812">Transmembrane</keyword>
<feature type="transmembrane region" description="Helical" evidence="10">
    <location>
        <begin position="6"/>
        <end position="28"/>
    </location>
</feature>
<feature type="region of interest" description="Disordered" evidence="9">
    <location>
        <begin position="638"/>
        <end position="730"/>
    </location>
</feature>
<keyword evidence="8 10" id="KW-0472">Membrane</keyword>
<dbReference type="GO" id="GO:0005789">
    <property type="term" value="C:endoplasmic reticulum membrane"/>
    <property type="evidence" value="ECO:0007669"/>
    <property type="project" value="UniProtKB-SubCell"/>
</dbReference>
<sequence>MGILTALAFVYGVVGGATSVLIFFIIVFRKTEKLLADTVRKKVRKHTEFDAVAKEAAKVPPAKVETLCKMVRFDNGILGDSIQCRMVFYGKTIDVYQVDKLRTLANHRQEVVSEHMLGRINRACIVATSQRISKYHRHRNQSSRYAAIKGKCTILNHKDGMPLFLEDPTALLEERLRCIKERQEQEAMRKGQAHQSQRDMNTMTAKELAVQTMQLQCEGYSERCGHGNTATNSVDCQHDLMGTATAAARGNGALRSSMSHWGCGVFIYTKGRHGEDLLPEIAQEVPLSKWTCVAIKFPTRRVQERWLNLLQSTPESAQWHEFITHLPQMDVFNLLIARLFFENSRANTLHDLLEEKLKRKLARLSKSLPPKLRGNIFLDMLDVGGEIPLISNVSDPVPSTCGDTEFDFDMLYRGGLALKIRFSVLYRDIRVPDIIFSIKVLELAGRMRFVVGPPPTRKFWLGGPHPPQLRLEFTQEVASHDGILNAVLRLLPDMSKIASNIVKVMLFEDMVLPNMDDFPWPMFGDDSDDDRDSTTAYSDVAGPTNPRNGRGALLESARRTVEAGGNTEKWDSSSKSSSGVAVRESHGIQNSTTRRRCMMGQSVYWSDDTLPLKPSAEDLCVTSSVPCTPPLRPVLQSASAPEISVPQRHSSRCSTFDSNQDSSTQSLPRSPPLHLSQRAHPASAIRAPPRGLPPRAPPVQSSESLSGTVASGPATSALKFLETPTSAEPN</sequence>
<proteinExistence type="predicted"/>
<keyword evidence="13" id="KW-1185">Reference proteome</keyword>
<evidence type="ECO:0000259" key="11">
    <source>
        <dbReference type="PROSITE" id="PS51847"/>
    </source>
</evidence>